<feature type="transmembrane region" description="Helical" evidence="6">
    <location>
        <begin position="309"/>
        <end position="335"/>
    </location>
</feature>
<evidence type="ECO:0000313" key="8">
    <source>
        <dbReference type="Proteomes" id="UP000813461"/>
    </source>
</evidence>
<dbReference type="InterPro" id="IPR036259">
    <property type="entry name" value="MFS_trans_sf"/>
</dbReference>
<dbReference type="EMBL" id="JAGMVJ010000021">
    <property type="protein sequence ID" value="KAH7074245.1"/>
    <property type="molecule type" value="Genomic_DNA"/>
</dbReference>
<dbReference type="AlphaFoldDB" id="A0A8K0QW98"/>
<feature type="region of interest" description="Disordered" evidence="5">
    <location>
        <begin position="1"/>
        <end position="74"/>
    </location>
</feature>
<evidence type="ECO:0000256" key="5">
    <source>
        <dbReference type="SAM" id="MobiDB-lite"/>
    </source>
</evidence>
<dbReference type="OrthoDB" id="3561359at2759"/>
<dbReference type="InterPro" id="IPR011701">
    <property type="entry name" value="MFS"/>
</dbReference>
<evidence type="ECO:0000313" key="7">
    <source>
        <dbReference type="EMBL" id="KAH7074245.1"/>
    </source>
</evidence>
<keyword evidence="4 6" id="KW-0472">Membrane</keyword>
<comment type="subcellular location">
    <subcellularLocation>
        <location evidence="1">Membrane</location>
        <topology evidence="1">Multi-pass membrane protein</topology>
    </subcellularLocation>
</comment>
<dbReference type="SUPFAM" id="SSF103473">
    <property type="entry name" value="MFS general substrate transporter"/>
    <property type="match status" value="1"/>
</dbReference>
<dbReference type="Proteomes" id="UP000813461">
    <property type="component" value="Unassembled WGS sequence"/>
</dbReference>
<comment type="caution">
    <text evidence="7">The sequence shown here is derived from an EMBL/GenBank/DDBJ whole genome shotgun (WGS) entry which is preliminary data.</text>
</comment>
<dbReference type="PANTHER" id="PTHR23502">
    <property type="entry name" value="MAJOR FACILITATOR SUPERFAMILY"/>
    <property type="match status" value="1"/>
</dbReference>
<feature type="transmembrane region" description="Helical" evidence="6">
    <location>
        <begin position="233"/>
        <end position="253"/>
    </location>
</feature>
<dbReference type="PANTHER" id="PTHR23502:SF7">
    <property type="entry name" value="DRUG_PROTON ANTIPORTER YHK8-RELATED"/>
    <property type="match status" value="1"/>
</dbReference>
<reference evidence="7" key="1">
    <citation type="journal article" date="2021" name="Nat. Commun.">
        <title>Genetic determinants of endophytism in the Arabidopsis root mycobiome.</title>
        <authorList>
            <person name="Mesny F."/>
            <person name="Miyauchi S."/>
            <person name="Thiergart T."/>
            <person name="Pickel B."/>
            <person name="Atanasova L."/>
            <person name="Karlsson M."/>
            <person name="Huettel B."/>
            <person name="Barry K.W."/>
            <person name="Haridas S."/>
            <person name="Chen C."/>
            <person name="Bauer D."/>
            <person name="Andreopoulos W."/>
            <person name="Pangilinan J."/>
            <person name="LaButti K."/>
            <person name="Riley R."/>
            <person name="Lipzen A."/>
            <person name="Clum A."/>
            <person name="Drula E."/>
            <person name="Henrissat B."/>
            <person name="Kohler A."/>
            <person name="Grigoriev I.V."/>
            <person name="Martin F.M."/>
            <person name="Hacquard S."/>
        </authorList>
    </citation>
    <scope>NUCLEOTIDE SEQUENCE</scope>
    <source>
        <strain evidence="7">MPI-SDFR-AT-0120</strain>
    </source>
</reference>
<feature type="transmembrane region" description="Helical" evidence="6">
    <location>
        <begin position="458"/>
        <end position="480"/>
    </location>
</feature>
<name>A0A8K0QW98_9PLEO</name>
<proteinExistence type="predicted"/>
<evidence type="ECO:0000256" key="1">
    <source>
        <dbReference type="ARBA" id="ARBA00004141"/>
    </source>
</evidence>
<keyword evidence="8" id="KW-1185">Reference proteome</keyword>
<evidence type="ECO:0000256" key="4">
    <source>
        <dbReference type="ARBA" id="ARBA00023136"/>
    </source>
</evidence>
<gene>
    <name evidence="7" type="ORF">FB567DRAFT_563990</name>
</gene>
<evidence type="ECO:0000256" key="6">
    <source>
        <dbReference type="SAM" id="Phobius"/>
    </source>
</evidence>
<dbReference type="GO" id="GO:0022857">
    <property type="term" value="F:transmembrane transporter activity"/>
    <property type="evidence" value="ECO:0007669"/>
    <property type="project" value="InterPro"/>
</dbReference>
<evidence type="ECO:0000256" key="2">
    <source>
        <dbReference type="ARBA" id="ARBA00022692"/>
    </source>
</evidence>
<protein>
    <submittedName>
        <fullName evidence="7">Major facilitator superfamily domain-containing protein</fullName>
    </submittedName>
</protein>
<feature type="compositionally biased region" description="Acidic residues" evidence="5">
    <location>
        <begin position="10"/>
        <end position="21"/>
    </location>
</feature>
<dbReference type="Gene3D" id="1.20.1250.20">
    <property type="entry name" value="MFS general substrate transporter like domains"/>
    <property type="match status" value="1"/>
</dbReference>
<evidence type="ECO:0000256" key="3">
    <source>
        <dbReference type="ARBA" id="ARBA00022989"/>
    </source>
</evidence>
<feature type="transmembrane region" description="Helical" evidence="6">
    <location>
        <begin position="347"/>
        <end position="367"/>
    </location>
</feature>
<feature type="transmembrane region" description="Helical" evidence="6">
    <location>
        <begin position="144"/>
        <end position="162"/>
    </location>
</feature>
<organism evidence="7 8">
    <name type="scientific">Paraphoma chrysanthemicola</name>
    <dbReference type="NCBI Taxonomy" id="798071"/>
    <lineage>
        <taxon>Eukaryota</taxon>
        <taxon>Fungi</taxon>
        <taxon>Dikarya</taxon>
        <taxon>Ascomycota</taxon>
        <taxon>Pezizomycotina</taxon>
        <taxon>Dothideomycetes</taxon>
        <taxon>Pleosporomycetidae</taxon>
        <taxon>Pleosporales</taxon>
        <taxon>Pleosporineae</taxon>
        <taxon>Phaeosphaeriaceae</taxon>
        <taxon>Paraphoma</taxon>
    </lineage>
</organism>
<feature type="transmembrane region" description="Helical" evidence="6">
    <location>
        <begin position="174"/>
        <end position="192"/>
    </location>
</feature>
<feature type="transmembrane region" description="Helical" evidence="6">
    <location>
        <begin position="204"/>
        <end position="226"/>
    </location>
</feature>
<feature type="transmembrane region" description="Helical" evidence="6">
    <location>
        <begin position="399"/>
        <end position="420"/>
    </location>
</feature>
<sequence>MDKEKVIGLDGEDFATQEEEINSSSRGRSQGRRSQDSRSLRTTRSHQSRAGGDGYTCFDAEPDNTRPNNSKGGVVTEQPYLVTWDGDSDPANPRSMSKLRRWLIVLICSASSLCVTCASSLYTSTYSQLEPEFGSSRLFYGRRPIYICSFTFFLIWMFPCAFAKNIQTMLIARFFDGLAGSAFLSVAGGTVGDMFAKHELSAPMMVYTASPFVGPEVGPLIGGFIIENTNWRWCFYLLIIWSGVQLCLIVLFVPETYHPVLLRRKAIRLRAETGNSEWIAPIEKMDRSITKTVLWSCIRPFQLLIFEPMCLNLCILSAILLGILYLFFGAFPLVFQNNHGFSIAQTGLAFLGIFVGMLTGICTDPIWRRIYGRLVRQREEQGGEPGGSEPEFRLPSTILGAWVVPIALFAVCTTDIGPGLWYHADLADQYPVYAASALAANSFARSYFAAAFPLDLGYQWATTLLAFLALVMAPFPIIFYKYGKKLRGGSRYASA</sequence>
<feature type="transmembrane region" description="Helical" evidence="6">
    <location>
        <begin position="432"/>
        <end position="452"/>
    </location>
</feature>
<keyword evidence="3 6" id="KW-1133">Transmembrane helix</keyword>
<dbReference type="GO" id="GO:0005886">
    <property type="term" value="C:plasma membrane"/>
    <property type="evidence" value="ECO:0007669"/>
    <property type="project" value="TreeGrafter"/>
</dbReference>
<feature type="transmembrane region" description="Helical" evidence="6">
    <location>
        <begin position="102"/>
        <end position="124"/>
    </location>
</feature>
<accession>A0A8K0QW98</accession>
<keyword evidence="2 6" id="KW-0812">Transmembrane</keyword>
<dbReference type="Pfam" id="PF07690">
    <property type="entry name" value="MFS_1"/>
    <property type="match status" value="1"/>
</dbReference>